<dbReference type="Gene3D" id="3.40.50.2000">
    <property type="entry name" value="Glycogen Phosphorylase B"/>
    <property type="match status" value="2"/>
</dbReference>
<dbReference type="Pfam" id="PF13579">
    <property type="entry name" value="Glyco_trans_4_4"/>
    <property type="match status" value="1"/>
</dbReference>
<feature type="domain" description="Glycosyltransferase subfamily 4-like N-terminal" evidence="4">
    <location>
        <begin position="23"/>
        <end position="179"/>
    </location>
</feature>
<name>A0A015W4Y4_BACFG</name>
<dbReference type="PANTHER" id="PTHR46401">
    <property type="entry name" value="GLYCOSYLTRANSFERASE WBBK-RELATED"/>
    <property type="match status" value="1"/>
</dbReference>
<sequence length="378" mass="43500">MNDKHLSCVLLVNQSTGYLMIDIVNAYAEKYSDVVLLTGNLDTLERTLDKSVKVHKIVTYVRTSFFIRILTWLVATLQIFFLLLWKYRHYRVVYVTNPPMSYFPSLILKHQYSVIVYDVYPDALSNIGVYQDSWIYKVWAKINRRIYNNADKIYTLSSGMAALLLKYCDKDKIVVIPNWMGMDSLSRIEKTENPFILKHNLLDKFVVMYSGNIGFTHNVESIIEIAEEIKENEDIIFLIIGEGLKKKELMSWVKDKNLKNCYFLPWQPSQDLKYSLSAADISIITLTDETALVSVPSKTYNLLAVGTPLLCIASDESELAHLVAAYDCGRCFTKEKVAAMAGFIKELKADNMLWRTYSNNSMRASLNYTYKNAEQYVS</sequence>
<dbReference type="AlphaFoldDB" id="A0A015W4Y4"/>
<comment type="caution">
    <text evidence="5">The sequence shown here is derived from an EMBL/GenBank/DDBJ whole genome shotgun (WGS) entry which is preliminary data.</text>
</comment>
<dbReference type="CDD" id="cd03794">
    <property type="entry name" value="GT4_WbuB-like"/>
    <property type="match status" value="1"/>
</dbReference>
<protein>
    <submittedName>
        <fullName evidence="5">Glycosyl transferases group 1 family protein</fullName>
    </submittedName>
</protein>
<gene>
    <name evidence="5" type="ORF">M124_0658</name>
</gene>
<keyword evidence="1 5" id="KW-0808">Transferase</keyword>
<dbReference type="EMBL" id="JGCY01000236">
    <property type="protein sequence ID" value="EXY75515.1"/>
    <property type="molecule type" value="Genomic_DNA"/>
</dbReference>
<keyword evidence="2" id="KW-1133">Transmembrane helix</keyword>
<reference evidence="5 6" key="1">
    <citation type="submission" date="2014-02" db="EMBL/GenBank/DDBJ databases">
        <authorList>
            <person name="Sears C."/>
            <person name="Carroll K."/>
            <person name="Sack B.R."/>
            <person name="Qadri F."/>
            <person name="Myers L.L."/>
            <person name="Chung G.-T."/>
            <person name="Escheverria P."/>
            <person name="Fraser C.M."/>
            <person name="Sadzewicz L."/>
            <person name="Shefchek K.A."/>
            <person name="Tallon L."/>
            <person name="Das S.P."/>
            <person name="Daugherty S."/>
            <person name="Mongodin E.F."/>
        </authorList>
    </citation>
    <scope>NUCLEOTIDE SEQUENCE [LARGE SCALE GENOMIC DNA]</scope>
    <source>
        <strain evidence="6">3988T(B)14</strain>
    </source>
</reference>
<keyword evidence="2" id="KW-0812">Transmembrane</keyword>
<feature type="transmembrane region" description="Helical" evidence="2">
    <location>
        <begin position="65"/>
        <end position="85"/>
    </location>
</feature>
<dbReference type="InterPro" id="IPR001296">
    <property type="entry name" value="Glyco_trans_1"/>
</dbReference>
<evidence type="ECO:0000259" key="4">
    <source>
        <dbReference type="Pfam" id="PF13579"/>
    </source>
</evidence>
<keyword evidence="2" id="KW-0472">Membrane</keyword>
<evidence type="ECO:0000256" key="1">
    <source>
        <dbReference type="ARBA" id="ARBA00022679"/>
    </source>
</evidence>
<evidence type="ECO:0000313" key="6">
    <source>
        <dbReference type="Proteomes" id="UP000020529"/>
    </source>
</evidence>
<evidence type="ECO:0000313" key="5">
    <source>
        <dbReference type="EMBL" id="EXY75515.1"/>
    </source>
</evidence>
<feature type="domain" description="Glycosyl transferase family 1" evidence="3">
    <location>
        <begin position="202"/>
        <end position="359"/>
    </location>
</feature>
<evidence type="ECO:0000256" key="2">
    <source>
        <dbReference type="SAM" id="Phobius"/>
    </source>
</evidence>
<proteinExistence type="predicted"/>
<dbReference type="GO" id="GO:0016757">
    <property type="term" value="F:glycosyltransferase activity"/>
    <property type="evidence" value="ECO:0007669"/>
    <property type="project" value="InterPro"/>
</dbReference>
<dbReference type="PATRIC" id="fig|1339315.3.peg.1460"/>
<evidence type="ECO:0000259" key="3">
    <source>
        <dbReference type="Pfam" id="PF00534"/>
    </source>
</evidence>
<accession>A0A015W4Y4</accession>
<dbReference type="RefSeq" id="WP_022347940.1">
    <property type="nucleotide sequence ID" value="NZ_JGCY01000236.1"/>
</dbReference>
<dbReference type="PANTHER" id="PTHR46401:SF2">
    <property type="entry name" value="GLYCOSYLTRANSFERASE WBBK-RELATED"/>
    <property type="match status" value="1"/>
</dbReference>
<organism evidence="5 6">
    <name type="scientific">Bacteroides fragilis str. 3988T(B)14</name>
    <dbReference type="NCBI Taxonomy" id="1339315"/>
    <lineage>
        <taxon>Bacteria</taxon>
        <taxon>Pseudomonadati</taxon>
        <taxon>Bacteroidota</taxon>
        <taxon>Bacteroidia</taxon>
        <taxon>Bacteroidales</taxon>
        <taxon>Bacteroidaceae</taxon>
        <taxon>Bacteroides</taxon>
    </lineage>
</organism>
<dbReference type="Proteomes" id="UP000020529">
    <property type="component" value="Unassembled WGS sequence"/>
</dbReference>
<dbReference type="SUPFAM" id="SSF53756">
    <property type="entry name" value="UDP-Glycosyltransferase/glycogen phosphorylase"/>
    <property type="match status" value="1"/>
</dbReference>
<dbReference type="InterPro" id="IPR028098">
    <property type="entry name" value="Glyco_trans_4-like_N"/>
</dbReference>
<dbReference type="GO" id="GO:0009103">
    <property type="term" value="P:lipopolysaccharide biosynthetic process"/>
    <property type="evidence" value="ECO:0007669"/>
    <property type="project" value="TreeGrafter"/>
</dbReference>
<dbReference type="Pfam" id="PF00534">
    <property type="entry name" value="Glycos_transf_1"/>
    <property type="match status" value="1"/>
</dbReference>